<dbReference type="Gene3D" id="3.90.650.10">
    <property type="entry name" value="PurM-like C-terminal domain"/>
    <property type="match status" value="1"/>
</dbReference>
<feature type="domain" description="PurM-like C-terminal" evidence="4">
    <location>
        <begin position="200"/>
        <end position="346"/>
    </location>
</feature>
<evidence type="ECO:0000256" key="1">
    <source>
        <dbReference type="ARBA" id="ARBA00006243"/>
    </source>
</evidence>
<gene>
    <name evidence="5" type="primary">hypE</name>
    <name evidence="5" type="ORF">OJF2_33790</name>
</gene>
<dbReference type="PIRSF" id="PIRSF005644">
    <property type="entry name" value="Hdrgns_mtr_HypE"/>
    <property type="match status" value="1"/>
</dbReference>
<dbReference type="PANTHER" id="PTHR30303">
    <property type="entry name" value="HYDROGENASE ISOENZYMES FORMATION PROTEIN HYPE"/>
    <property type="match status" value="1"/>
</dbReference>
<feature type="domain" description="PurM-like N-terminal" evidence="3">
    <location>
        <begin position="85"/>
        <end position="188"/>
    </location>
</feature>
<dbReference type="Proteomes" id="UP000324233">
    <property type="component" value="Chromosome"/>
</dbReference>
<feature type="compositionally biased region" description="Basic and acidic residues" evidence="2">
    <location>
        <begin position="1"/>
        <end position="12"/>
    </location>
</feature>
<dbReference type="Gene3D" id="3.30.1330.10">
    <property type="entry name" value="PurM-like, N-terminal domain"/>
    <property type="match status" value="1"/>
</dbReference>
<feature type="region of interest" description="Disordered" evidence="2">
    <location>
        <begin position="1"/>
        <end position="22"/>
    </location>
</feature>
<dbReference type="SUPFAM" id="SSF55326">
    <property type="entry name" value="PurM N-terminal domain-like"/>
    <property type="match status" value="1"/>
</dbReference>
<dbReference type="Pfam" id="PF00586">
    <property type="entry name" value="AIRS"/>
    <property type="match status" value="1"/>
</dbReference>
<evidence type="ECO:0000256" key="2">
    <source>
        <dbReference type="SAM" id="MobiDB-lite"/>
    </source>
</evidence>
<name>A0A5B9W3L3_9BACT</name>
<proteinExistence type="inferred from homology"/>
<dbReference type="RefSeq" id="WP_246196589.1">
    <property type="nucleotide sequence ID" value="NZ_CP042997.1"/>
</dbReference>
<dbReference type="Pfam" id="PF02769">
    <property type="entry name" value="AIRS_C"/>
    <property type="match status" value="1"/>
</dbReference>
<comment type="similarity">
    <text evidence="1">Belongs to the HypE family.</text>
</comment>
<evidence type="ECO:0000259" key="4">
    <source>
        <dbReference type="Pfam" id="PF02769"/>
    </source>
</evidence>
<dbReference type="InterPro" id="IPR036676">
    <property type="entry name" value="PurM-like_C_sf"/>
</dbReference>
<dbReference type="SUPFAM" id="SSF56042">
    <property type="entry name" value="PurM C-terminal domain-like"/>
    <property type="match status" value="1"/>
</dbReference>
<dbReference type="InterPro" id="IPR036921">
    <property type="entry name" value="PurM-like_N_sf"/>
</dbReference>
<dbReference type="InterPro" id="IPR011854">
    <property type="entry name" value="HypE"/>
</dbReference>
<evidence type="ECO:0000259" key="3">
    <source>
        <dbReference type="Pfam" id="PF00586"/>
    </source>
</evidence>
<dbReference type="PANTHER" id="PTHR30303:SF0">
    <property type="entry name" value="CARBAMOYL DEHYDRATASE HYPE"/>
    <property type="match status" value="1"/>
</dbReference>
<reference evidence="5 6" key="1">
    <citation type="submission" date="2019-08" db="EMBL/GenBank/DDBJ databases">
        <title>Deep-cultivation of Planctomycetes and their phenomic and genomic characterization uncovers novel biology.</title>
        <authorList>
            <person name="Wiegand S."/>
            <person name="Jogler M."/>
            <person name="Boedeker C."/>
            <person name="Pinto D."/>
            <person name="Vollmers J."/>
            <person name="Rivas-Marin E."/>
            <person name="Kohn T."/>
            <person name="Peeters S.H."/>
            <person name="Heuer A."/>
            <person name="Rast P."/>
            <person name="Oberbeckmann S."/>
            <person name="Bunk B."/>
            <person name="Jeske O."/>
            <person name="Meyerdierks A."/>
            <person name="Storesund J.E."/>
            <person name="Kallscheuer N."/>
            <person name="Luecker S."/>
            <person name="Lage O.M."/>
            <person name="Pohl T."/>
            <person name="Merkel B.J."/>
            <person name="Hornburger P."/>
            <person name="Mueller R.-W."/>
            <person name="Bruemmer F."/>
            <person name="Labrenz M."/>
            <person name="Spormann A.M."/>
            <person name="Op den Camp H."/>
            <person name="Overmann J."/>
            <person name="Amann R."/>
            <person name="Jetten M.S.M."/>
            <person name="Mascher T."/>
            <person name="Medema M.H."/>
            <person name="Devos D.P."/>
            <person name="Kaster A.-K."/>
            <person name="Ovreas L."/>
            <person name="Rohde M."/>
            <person name="Galperin M.Y."/>
            <person name="Jogler C."/>
        </authorList>
    </citation>
    <scope>NUCLEOTIDE SEQUENCE [LARGE SCALE GENOMIC DNA]</scope>
    <source>
        <strain evidence="5 6">OJF2</strain>
    </source>
</reference>
<organism evidence="5 6">
    <name type="scientific">Aquisphaera giovannonii</name>
    <dbReference type="NCBI Taxonomy" id="406548"/>
    <lineage>
        <taxon>Bacteria</taxon>
        <taxon>Pseudomonadati</taxon>
        <taxon>Planctomycetota</taxon>
        <taxon>Planctomycetia</taxon>
        <taxon>Isosphaerales</taxon>
        <taxon>Isosphaeraceae</taxon>
        <taxon>Aquisphaera</taxon>
    </lineage>
</organism>
<dbReference type="InterPro" id="IPR016188">
    <property type="entry name" value="PurM-like_N"/>
</dbReference>
<dbReference type="EMBL" id="CP042997">
    <property type="protein sequence ID" value="QEH34834.1"/>
    <property type="molecule type" value="Genomic_DNA"/>
</dbReference>
<keyword evidence="6" id="KW-1185">Reference proteome</keyword>
<sequence>MSTPNEESKDDGPGIDAMGSCPVPQSRYDRVVLGHGSGGQLTNELIRLLFLPALDGSGVLSRLEDQATLPFGDADGALGGEGRVGARLAFTTDAFVVQPLFFPGGDIGRLAVHGTVNDLAVGGARPLYLSAAFILEAELPMGDLERVVASMRSACDEAGVALVTGDTKVVGRGRGDGIYIATSGVGLVPAGRSLSIGAARAGDAILVSGTLGDHGIAVMAVREGLEFETDLRSDSAALNGLTERLLEACPGTRCMRDPTRGGLSGSLNELAEASGVGVALEESAIPIRDEVRAACEMLGLDPLYVANEGKLMAVVPAEDADRALEAMRSHPLGRDAAIVGRVTDEDPGLVILRSRIGGRRVVPLLAGEQLPRIC</sequence>
<evidence type="ECO:0000313" key="5">
    <source>
        <dbReference type="EMBL" id="QEH34834.1"/>
    </source>
</evidence>
<dbReference type="InterPro" id="IPR010918">
    <property type="entry name" value="PurM-like_C_dom"/>
</dbReference>
<protein>
    <submittedName>
        <fullName evidence="5">Hydrogenase expression/formation protein HypE</fullName>
    </submittedName>
</protein>
<dbReference type="GO" id="GO:0051604">
    <property type="term" value="P:protein maturation"/>
    <property type="evidence" value="ECO:0007669"/>
    <property type="project" value="TreeGrafter"/>
</dbReference>
<dbReference type="NCBIfam" id="TIGR02124">
    <property type="entry name" value="hypE"/>
    <property type="match status" value="1"/>
</dbReference>
<accession>A0A5B9W3L3</accession>
<dbReference type="AlphaFoldDB" id="A0A5B9W3L3"/>
<dbReference type="CDD" id="cd02197">
    <property type="entry name" value="HypE"/>
    <property type="match status" value="1"/>
</dbReference>
<evidence type="ECO:0000313" key="6">
    <source>
        <dbReference type="Proteomes" id="UP000324233"/>
    </source>
</evidence>
<dbReference type="KEGG" id="agv:OJF2_33790"/>